<evidence type="ECO:0000256" key="2">
    <source>
        <dbReference type="ARBA" id="ARBA00004127"/>
    </source>
</evidence>
<proteinExistence type="predicted"/>
<keyword evidence="6 10" id="KW-0812">Transmembrane</keyword>
<dbReference type="EMBL" id="JACGWJ010000009">
    <property type="protein sequence ID" value="KAL0398592.1"/>
    <property type="molecule type" value="Genomic_DNA"/>
</dbReference>
<evidence type="ECO:0000256" key="1">
    <source>
        <dbReference type="ARBA" id="ARBA00000900"/>
    </source>
</evidence>
<reference evidence="12" key="1">
    <citation type="submission" date="2020-06" db="EMBL/GenBank/DDBJ databases">
        <authorList>
            <person name="Li T."/>
            <person name="Hu X."/>
            <person name="Zhang T."/>
            <person name="Song X."/>
            <person name="Zhang H."/>
            <person name="Dai N."/>
            <person name="Sheng W."/>
            <person name="Hou X."/>
            <person name="Wei L."/>
        </authorList>
    </citation>
    <scope>NUCLEOTIDE SEQUENCE</scope>
    <source>
        <strain evidence="12">G02</strain>
        <tissue evidence="12">Leaf</tissue>
    </source>
</reference>
<evidence type="ECO:0000256" key="6">
    <source>
        <dbReference type="ARBA" id="ARBA00022692"/>
    </source>
</evidence>
<dbReference type="InterPro" id="IPR021319">
    <property type="entry name" value="DUF2921"/>
</dbReference>
<accession>A0AAW2T228</accession>
<evidence type="ECO:0000313" key="12">
    <source>
        <dbReference type="EMBL" id="KAL0398592.1"/>
    </source>
</evidence>
<sequence>MYIGGGLIAWFLHLSRKADHRPGIHHRGDKQQSFWGDLKSYAGLTLDGFLLPQVLFNIFSDSKEKALAPSFYVGITFVRLLPHAYDLYRSHIPTWSFNYIYANPRLDYYSTTWDIIISVGGLLFAFFIYLQQQYGGRSLVPRRFRQRSTYEKVPVASA</sequence>
<dbReference type="PANTHER" id="PTHR33389">
    <property type="entry name" value="FAMILY PROTEIN, PUTATIVE (DUF2921)-RELATED"/>
    <property type="match status" value="1"/>
</dbReference>
<dbReference type="Pfam" id="PF11145">
    <property type="entry name" value="DUF2921"/>
    <property type="match status" value="1"/>
</dbReference>
<evidence type="ECO:0000256" key="5">
    <source>
        <dbReference type="ARBA" id="ARBA00022679"/>
    </source>
</evidence>
<keyword evidence="9 10" id="KW-0472">Membrane</keyword>
<dbReference type="GO" id="GO:0012505">
    <property type="term" value="C:endomembrane system"/>
    <property type="evidence" value="ECO:0007669"/>
    <property type="project" value="UniProtKB-SubCell"/>
</dbReference>
<comment type="pathway">
    <text evidence="3">Protein modification; protein ubiquitination.</text>
</comment>
<name>A0AAW2T228_SESRA</name>
<keyword evidence="7" id="KW-0833">Ubl conjugation pathway</keyword>
<feature type="transmembrane region" description="Helical" evidence="10">
    <location>
        <begin position="108"/>
        <end position="130"/>
    </location>
</feature>
<evidence type="ECO:0000256" key="3">
    <source>
        <dbReference type="ARBA" id="ARBA00004906"/>
    </source>
</evidence>
<comment type="caution">
    <text evidence="12">The sequence shown here is derived from an EMBL/GenBank/DDBJ whole genome shotgun (WGS) entry which is preliminary data.</text>
</comment>
<evidence type="ECO:0000256" key="7">
    <source>
        <dbReference type="ARBA" id="ARBA00022786"/>
    </source>
</evidence>
<comment type="catalytic activity">
    <reaction evidence="1">
        <text>S-ubiquitinyl-[E2 ubiquitin-conjugating enzyme]-L-cysteine + [acceptor protein]-L-lysine = [E2 ubiquitin-conjugating enzyme]-L-cysteine + N(6)-ubiquitinyl-[acceptor protein]-L-lysine.</text>
        <dbReference type="EC" id="2.3.2.27"/>
    </reaction>
</comment>
<dbReference type="EC" id="2.3.2.27" evidence="4"/>
<evidence type="ECO:0000256" key="10">
    <source>
        <dbReference type="SAM" id="Phobius"/>
    </source>
</evidence>
<evidence type="ECO:0000256" key="4">
    <source>
        <dbReference type="ARBA" id="ARBA00012483"/>
    </source>
</evidence>
<dbReference type="GO" id="GO:0061630">
    <property type="term" value="F:ubiquitin protein ligase activity"/>
    <property type="evidence" value="ECO:0007669"/>
    <property type="project" value="UniProtKB-EC"/>
</dbReference>
<evidence type="ECO:0000259" key="11">
    <source>
        <dbReference type="Pfam" id="PF11145"/>
    </source>
</evidence>
<dbReference type="PANTHER" id="PTHR33389:SF22">
    <property type="entry name" value="FAMILY PROTEIN, PUTATIVE (DUF2921)-RELATED"/>
    <property type="match status" value="1"/>
</dbReference>
<gene>
    <name evidence="12" type="ORF">Sradi_2202500</name>
</gene>
<feature type="domain" description="SWEET-like" evidence="11">
    <location>
        <begin position="1"/>
        <end position="144"/>
    </location>
</feature>
<dbReference type="AlphaFoldDB" id="A0AAW2T228"/>
<organism evidence="12">
    <name type="scientific">Sesamum radiatum</name>
    <name type="common">Black benniseed</name>
    <dbReference type="NCBI Taxonomy" id="300843"/>
    <lineage>
        <taxon>Eukaryota</taxon>
        <taxon>Viridiplantae</taxon>
        <taxon>Streptophyta</taxon>
        <taxon>Embryophyta</taxon>
        <taxon>Tracheophyta</taxon>
        <taxon>Spermatophyta</taxon>
        <taxon>Magnoliopsida</taxon>
        <taxon>eudicotyledons</taxon>
        <taxon>Gunneridae</taxon>
        <taxon>Pentapetalae</taxon>
        <taxon>asterids</taxon>
        <taxon>lamiids</taxon>
        <taxon>Lamiales</taxon>
        <taxon>Pedaliaceae</taxon>
        <taxon>Sesamum</taxon>
    </lineage>
</organism>
<evidence type="ECO:0000256" key="8">
    <source>
        <dbReference type="ARBA" id="ARBA00022989"/>
    </source>
</evidence>
<comment type="subcellular location">
    <subcellularLocation>
        <location evidence="2">Endomembrane system</location>
        <topology evidence="2">Multi-pass membrane protein</topology>
    </subcellularLocation>
</comment>
<keyword evidence="5" id="KW-0808">Transferase</keyword>
<evidence type="ECO:0000256" key="9">
    <source>
        <dbReference type="ARBA" id="ARBA00023136"/>
    </source>
</evidence>
<protein>
    <recommendedName>
        <fullName evidence="4">RING-type E3 ubiquitin transferase</fullName>
        <ecNumber evidence="4">2.3.2.27</ecNumber>
    </recommendedName>
</protein>
<keyword evidence="8 10" id="KW-1133">Transmembrane helix</keyword>
<reference evidence="12" key="2">
    <citation type="journal article" date="2024" name="Plant">
        <title>Genomic evolution and insights into agronomic trait innovations of Sesamum species.</title>
        <authorList>
            <person name="Miao H."/>
            <person name="Wang L."/>
            <person name="Qu L."/>
            <person name="Liu H."/>
            <person name="Sun Y."/>
            <person name="Le M."/>
            <person name="Wang Q."/>
            <person name="Wei S."/>
            <person name="Zheng Y."/>
            <person name="Lin W."/>
            <person name="Duan Y."/>
            <person name="Cao H."/>
            <person name="Xiong S."/>
            <person name="Wang X."/>
            <person name="Wei L."/>
            <person name="Li C."/>
            <person name="Ma Q."/>
            <person name="Ju M."/>
            <person name="Zhao R."/>
            <person name="Li G."/>
            <person name="Mu C."/>
            <person name="Tian Q."/>
            <person name="Mei H."/>
            <person name="Zhang T."/>
            <person name="Gao T."/>
            <person name="Zhang H."/>
        </authorList>
    </citation>
    <scope>NUCLEOTIDE SEQUENCE</scope>
    <source>
        <strain evidence="12">G02</strain>
    </source>
</reference>